<dbReference type="Proteomes" id="UP001145114">
    <property type="component" value="Unassembled WGS sequence"/>
</dbReference>
<protein>
    <submittedName>
        <fullName evidence="1">Histidine kinase osmosensor</fullName>
        <ecNumber evidence="1">2.7.13.3</ecNumber>
    </submittedName>
</protein>
<keyword evidence="1" id="KW-0418">Kinase</keyword>
<organism evidence="1 2">
    <name type="scientific">Spiromyces aspiralis</name>
    <dbReference type="NCBI Taxonomy" id="68401"/>
    <lineage>
        <taxon>Eukaryota</taxon>
        <taxon>Fungi</taxon>
        <taxon>Fungi incertae sedis</taxon>
        <taxon>Zoopagomycota</taxon>
        <taxon>Kickxellomycotina</taxon>
        <taxon>Kickxellomycetes</taxon>
        <taxon>Kickxellales</taxon>
        <taxon>Kickxellaceae</taxon>
        <taxon>Spiromyces</taxon>
    </lineage>
</organism>
<dbReference type="EC" id="2.7.13.3" evidence="1"/>
<dbReference type="EMBL" id="JAMZIH010005912">
    <property type="protein sequence ID" value="KAJ1674508.1"/>
    <property type="molecule type" value="Genomic_DNA"/>
</dbReference>
<feature type="non-terminal residue" evidence="1">
    <location>
        <position position="1"/>
    </location>
</feature>
<feature type="non-terminal residue" evidence="1">
    <location>
        <position position="1000"/>
    </location>
</feature>
<proteinExistence type="predicted"/>
<keyword evidence="2" id="KW-1185">Reference proteome</keyword>
<reference evidence="1" key="1">
    <citation type="submission" date="2022-06" db="EMBL/GenBank/DDBJ databases">
        <title>Phylogenomic reconstructions and comparative analyses of Kickxellomycotina fungi.</title>
        <authorList>
            <person name="Reynolds N.K."/>
            <person name="Stajich J.E."/>
            <person name="Barry K."/>
            <person name="Grigoriev I.V."/>
            <person name="Crous P."/>
            <person name="Smith M.E."/>
        </authorList>
    </citation>
    <scope>NUCLEOTIDE SEQUENCE</scope>
    <source>
        <strain evidence="1">RSA 2271</strain>
    </source>
</reference>
<gene>
    <name evidence="1" type="primary">NIK1_2</name>
    <name evidence="1" type="ORF">EV182_003137</name>
</gene>
<sequence>AEEDVFMLRHMLFCMLKTMCVKVVQKGLDLSFDIKSRVPDILFADHLRLRQIITNLVGNAVKFTNYGSITVTVDVLEKLNDHEVMLQFSVKDTGIGIPKDKQELIFDTFAQADGSTTRQYGGTGLGLSISRRLVSLLSGKIWVESEYKRGSTFYFTGKYHVPRVPETYLVNRLVPFRNRRVLVVATTANTRVGHQKINKLRSILYRLRLRHDMVTCPEEAIKKMWCKTLDESVYDTFIVDSLEGLSRLREINDIGFRYVPMVYFITDSTTISIRSSVDLSINSYFTWPLDIVEVVNALQPALEVQAMVPNAHKFSQRPMHILLAEDNVVNQKLALRLMSKCKFKVEVVSNGQLALEAVMEGWRKNIEDYYYNTDVTANDVWKEGSEVEYFTGEVDRDPDMWIKLGKLCLYKLNSDPSPIKKTDSKGTSESPQTASNHASADSGGALSATADASSGLLSTPIGLDKAAQMPGADSAPAKPQTKKPPKPRPKVLDKHMLLYPSSRDQGDDGQQQLKFVGSRYVPRDPDHRFAHVPMPYDVILMDVQMPVKGGFEATCRIRRWEQAEDVGFHTPIIALTAHAMIGDREKCLQSGMDEYITKPLRLEELMQTVRTFEPPGKAYTEAYSRPARMGIPNAAHDNHSLEVGHEGSDALEGLEGEDILRSCTDESLEGDDNDGAKVINPLIKDIDVDLYEIGSKAGTSASTQPRPTSRQRKEMEELWDKSHLRLNRIRRRIEGQYPEDTTDSMTAAFAYTHRSAFNEFTVPTLSSKNTENYFTYPGENDDSSSMASNNDEVSGSESEQCLDDGSVGGGPGDQQSGLESTPALSSHMVRLKLDSGGQPEANRYTRHTGSEEKSLLASFYNKEYHDPMMSIDPTLISNRMFEMSRHSIIDPGLMSYREVIPPTFANRPLSGIGTGNSGAPSPESVHKADPIQQMATSPAIPSGVAQSKGCEAQKPSQCSATLDPESGSMAGRLGVNTSTFSSAGIDPMYLKRFSKASKML</sequence>
<keyword evidence="1" id="KW-0808">Transferase</keyword>
<evidence type="ECO:0000313" key="2">
    <source>
        <dbReference type="Proteomes" id="UP001145114"/>
    </source>
</evidence>
<accession>A0ACC1HFJ5</accession>
<name>A0ACC1HFJ5_9FUNG</name>
<evidence type="ECO:0000313" key="1">
    <source>
        <dbReference type="EMBL" id="KAJ1674508.1"/>
    </source>
</evidence>
<comment type="caution">
    <text evidence="1">The sequence shown here is derived from an EMBL/GenBank/DDBJ whole genome shotgun (WGS) entry which is preliminary data.</text>
</comment>